<dbReference type="Gene3D" id="2.130.10.10">
    <property type="entry name" value="YVTN repeat-like/Quinoprotein amine dehydrogenase"/>
    <property type="match status" value="1"/>
</dbReference>
<dbReference type="Pfam" id="PF03178">
    <property type="entry name" value="CPSF_A"/>
    <property type="match status" value="1"/>
</dbReference>
<accession>S8CLK9</accession>
<organism evidence="2 3">
    <name type="scientific">Genlisea aurea</name>
    <dbReference type="NCBI Taxonomy" id="192259"/>
    <lineage>
        <taxon>Eukaryota</taxon>
        <taxon>Viridiplantae</taxon>
        <taxon>Streptophyta</taxon>
        <taxon>Embryophyta</taxon>
        <taxon>Tracheophyta</taxon>
        <taxon>Spermatophyta</taxon>
        <taxon>Magnoliopsida</taxon>
        <taxon>eudicotyledons</taxon>
        <taxon>Gunneridae</taxon>
        <taxon>Pentapetalae</taxon>
        <taxon>asterids</taxon>
        <taxon>lamiids</taxon>
        <taxon>Lamiales</taxon>
        <taxon>Lentibulariaceae</taxon>
        <taxon>Genlisea</taxon>
    </lineage>
</organism>
<protein>
    <recommendedName>
        <fullName evidence="1">RSE1/DDB1/CPSF1 C-terminal domain-containing protein</fullName>
    </recommendedName>
</protein>
<feature type="non-terminal residue" evidence="2">
    <location>
        <position position="622"/>
    </location>
</feature>
<proteinExistence type="predicted"/>
<dbReference type="GO" id="GO:0003676">
    <property type="term" value="F:nucleic acid binding"/>
    <property type="evidence" value="ECO:0007669"/>
    <property type="project" value="InterPro"/>
</dbReference>
<sequence length="622" mass="68595">THKPSIEVVSFTVDNGIRVLGVGSPLLTNSKGIAVSGCVPQDVRLVVSDIIYVLSGLRNGMVLRFEWPKPDESSHLSAGLHCQQNFASLYSFNLPDTSNSMPQKYPVELRLISLCRIGITPVFLVPLSDSLNADVIALCDRPWLLKTARHSLSYTSICFQPSTYVTPICSAECPMGILFVADNSLHLVEMVPSKRLNVQKFPLGGTPRKVRYHAESKLLLVMRTELNDNSCASDVCCVDPSSGMVISSFKFEPGETGKCMELVKVGNEQVLIVGTSLSAGPAMMPSGEAESTKGRLVVLCLESKQHSSPDFQQNSPTFAFTSEQTPMIDLCMNLDDTDRIKTEETETWNLRLSYSTIWPGMVVALCRYLDRYFLASSGNAFYVCSFPTDNTKRVKRLAVGRTRFTVTTLTAHSNRIAVGDCRDGILFYLYHEDSKKLEEVYCDPYQRLVADCLLIDSDTAFVSDRKGSFVILSSAKHLEDNACPERNLDPKCSYYLGEVSMSMLKGSFSYKLPAGDSLKSCEEANADVDGSYPNSSKNCIVASTLLGSIVFFIEMTREEYEVLKEAEGKVADAWLTAPVLGNTHEELRMSKCSGRCTRMVDGDMVAQLLELTSAQQEAVLNT</sequence>
<dbReference type="SUPFAM" id="SSF50978">
    <property type="entry name" value="WD40 repeat-like"/>
    <property type="match status" value="1"/>
</dbReference>
<reference evidence="2 3" key="1">
    <citation type="journal article" date="2013" name="BMC Genomics">
        <title>The miniature genome of a carnivorous plant Genlisea aurea contains a low number of genes and short non-coding sequences.</title>
        <authorList>
            <person name="Leushkin E.V."/>
            <person name="Sutormin R.A."/>
            <person name="Nabieva E.R."/>
            <person name="Penin A.A."/>
            <person name="Kondrashov A.S."/>
            <person name="Logacheva M.D."/>
        </authorList>
    </citation>
    <scope>NUCLEOTIDE SEQUENCE [LARGE SCALE GENOMIC DNA]</scope>
</reference>
<feature type="non-terminal residue" evidence="2">
    <location>
        <position position="1"/>
    </location>
</feature>
<gene>
    <name evidence="2" type="ORF">M569_06728</name>
</gene>
<dbReference type="InterPro" id="IPR004871">
    <property type="entry name" value="RSE1/DDB1/CPSF1_C"/>
</dbReference>
<dbReference type="InterPro" id="IPR036322">
    <property type="entry name" value="WD40_repeat_dom_sf"/>
</dbReference>
<name>S8CLK9_9LAMI</name>
<feature type="domain" description="RSE1/DDB1/CPSF1 C-terminal" evidence="1">
    <location>
        <begin position="233"/>
        <end position="609"/>
    </location>
</feature>
<evidence type="ECO:0000313" key="2">
    <source>
        <dbReference type="EMBL" id="EPS68044.1"/>
    </source>
</evidence>
<dbReference type="InterPro" id="IPR050358">
    <property type="entry name" value="RSE1/DDB1/CFT1"/>
</dbReference>
<keyword evidence="3" id="KW-1185">Reference proteome</keyword>
<dbReference type="OrthoDB" id="20774at2759"/>
<dbReference type="PANTHER" id="PTHR10644">
    <property type="entry name" value="DNA REPAIR/RNA PROCESSING CPSF FAMILY"/>
    <property type="match status" value="1"/>
</dbReference>
<dbReference type="InterPro" id="IPR015943">
    <property type="entry name" value="WD40/YVTN_repeat-like_dom_sf"/>
</dbReference>
<dbReference type="GO" id="GO:0005634">
    <property type="term" value="C:nucleus"/>
    <property type="evidence" value="ECO:0007669"/>
    <property type="project" value="InterPro"/>
</dbReference>
<comment type="caution">
    <text evidence="2">The sequence shown here is derived from an EMBL/GenBank/DDBJ whole genome shotgun (WGS) entry which is preliminary data.</text>
</comment>
<evidence type="ECO:0000259" key="1">
    <source>
        <dbReference type="Pfam" id="PF03178"/>
    </source>
</evidence>
<evidence type="ECO:0000313" key="3">
    <source>
        <dbReference type="Proteomes" id="UP000015453"/>
    </source>
</evidence>
<dbReference type="Proteomes" id="UP000015453">
    <property type="component" value="Unassembled WGS sequence"/>
</dbReference>
<dbReference type="AlphaFoldDB" id="S8CLK9"/>
<dbReference type="EMBL" id="AUSU01002808">
    <property type="protein sequence ID" value="EPS68044.1"/>
    <property type="molecule type" value="Genomic_DNA"/>
</dbReference>